<dbReference type="InterPro" id="IPR035906">
    <property type="entry name" value="MetI-like_sf"/>
</dbReference>
<dbReference type="OrthoDB" id="9781724at2"/>
<evidence type="ECO:0000313" key="7">
    <source>
        <dbReference type="EMBL" id="ROR32322.1"/>
    </source>
</evidence>
<organism evidence="7 8">
    <name type="scientific">Inmirania thermothiophila</name>
    <dbReference type="NCBI Taxonomy" id="1750597"/>
    <lineage>
        <taxon>Bacteria</taxon>
        <taxon>Pseudomonadati</taxon>
        <taxon>Pseudomonadota</taxon>
        <taxon>Gammaproteobacteria</taxon>
        <taxon>Chromatiales</taxon>
        <taxon>Ectothiorhodospiraceae</taxon>
        <taxon>Inmirania</taxon>
    </lineage>
</organism>
<keyword evidence="3 5" id="KW-1133">Transmembrane helix</keyword>
<protein>
    <submittedName>
        <fullName evidence="7">Tungstate transport system permease protein</fullName>
    </submittedName>
</protein>
<feature type="transmembrane region" description="Helical" evidence="5">
    <location>
        <begin position="63"/>
        <end position="87"/>
    </location>
</feature>
<dbReference type="InterPro" id="IPR000515">
    <property type="entry name" value="MetI-like"/>
</dbReference>
<feature type="domain" description="ABC transmembrane type-1" evidence="6">
    <location>
        <begin position="28"/>
        <end position="224"/>
    </location>
</feature>
<dbReference type="PANTHER" id="PTHR43632:SF1">
    <property type="entry name" value="PERMEASE COMPONENT OF TUNGSTATE ABC TRANSPORTER"/>
    <property type="match status" value="1"/>
</dbReference>
<dbReference type="GO" id="GO:0055085">
    <property type="term" value="P:transmembrane transport"/>
    <property type="evidence" value="ECO:0007669"/>
    <property type="project" value="InterPro"/>
</dbReference>
<feature type="transmembrane region" description="Helical" evidence="5">
    <location>
        <begin position="99"/>
        <end position="125"/>
    </location>
</feature>
<feature type="transmembrane region" description="Helical" evidence="5">
    <location>
        <begin position="34"/>
        <end position="56"/>
    </location>
</feature>
<comment type="subcellular location">
    <subcellularLocation>
        <location evidence="1 5">Cell membrane</location>
        <topology evidence="1 5">Multi-pass membrane protein</topology>
    </subcellularLocation>
</comment>
<keyword evidence="5" id="KW-0813">Transport</keyword>
<dbReference type="AlphaFoldDB" id="A0A3N1Y3Y6"/>
<evidence type="ECO:0000256" key="5">
    <source>
        <dbReference type="RuleBase" id="RU363032"/>
    </source>
</evidence>
<evidence type="ECO:0000256" key="4">
    <source>
        <dbReference type="ARBA" id="ARBA00023136"/>
    </source>
</evidence>
<dbReference type="Proteomes" id="UP000276634">
    <property type="component" value="Unassembled WGS sequence"/>
</dbReference>
<keyword evidence="2 5" id="KW-0812">Transmembrane</keyword>
<proteinExistence type="inferred from homology"/>
<dbReference type="Gene3D" id="1.10.3720.10">
    <property type="entry name" value="MetI-like"/>
    <property type="match status" value="1"/>
</dbReference>
<dbReference type="InterPro" id="IPR049783">
    <property type="entry name" value="ABC_perm_TupB-like"/>
</dbReference>
<evidence type="ECO:0000313" key="8">
    <source>
        <dbReference type="Proteomes" id="UP000276634"/>
    </source>
</evidence>
<comment type="caution">
    <text evidence="7">The sequence shown here is derived from an EMBL/GenBank/DDBJ whole genome shotgun (WGS) entry which is preliminary data.</text>
</comment>
<sequence>MEETSLAQASLEALRMLVTGDPGLWEIIGVSFSVSLRAIAVAAPPAVLLAFLLAYARFPGRRLLITLFNTMLALPAVVVGLTLYLLLSRAGPLGEWRLLFTQTAMVIGQVVLAFPIVVAMGHAAIQAADRRAWETALTLGAPPWRAMLTVLGEVRFALVAAVVAAFGRIIAEVGSSIMVGGNILHYTRNIPTAIALETSKGAFAEGIALGLVLMVLALSLNLAVTRLQGHGELGA</sequence>
<evidence type="ECO:0000256" key="2">
    <source>
        <dbReference type="ARBA" id="ARBA00022692"/>
    </source>
</evidence>
<dbReference type="SUPFAM" id="SSF161098">
    <property type="entry name" value="MetI-like"/>
    <property type="match status" value="1"/>
</dbReference>
<keyword evidence="8" id="KW-1185">Reference proteome</keyword>
<dbReference type="EMBL" id="RJVI01000002">
    <property type="protein sequence ID" value="ROR32322.1"/>
    <property type="molecule type" value="Genomic_DNA"/>
</dbReference>
<dbReference type="PANTHER" id="PTHR43632">
    <property type="entry name" value="PERMEASE COMPONENT OF TUNGSTATE ABC TRANSPORTER"/>
    <property type="match status" value="1"/>
</dbReference>
<dbReference type="NCBIfam" id="NF038017">
    <property type="entry name" value="ABC_perm1"/>
    <property type="match status" value="1"/>
</dbReference>
<dbReference type="Pfam" id="PF00528">
    <property type="entry name" value="BPD_transp_1"/>
    <property type="match status" value="1"/>
</dbReference>
<evidence type="ECO:0000259" key="6">
    <source>
        <dbReference type="PROSITE" id="PS50928"/>
    </source>
</evidence>
<reference evidence="7 8" key="1">
    <citation type="submission" date="2018-11" db="EMBL/GenBank/DDBJ databases">
        <title>Genomic Encyclopedia of Type Strains, Phase IV (KMG-IV): sequencing the most valuable type-strain genomes for metagenomic binning, comparative biology and taxonomic classification.</title>
        <authorList>
            <person name="Goeker M."/>
        </authorList>
    </citation>
    <scope>NUCLEOTIDE SEQUENCE [LARGE SCALE GENOMIC DNA]</scope>
    <source>
        <strain evidence="7 8">DSM 100275</strain>
    </source>
</reference>
<dbReference type="CDD" id="cd06261">
    <property type="entry name" value="TM_PBP2"/>
    <property type="match status" value="1"/>
</dbReference>
<accession>A0A3N1Y3Y6</accession>
<feature type="transmembrane region" description="Helical" evidence="5">
    <location>
        <begin position="146"/>
        <end position="171"/>
    </location>
</feature>
<evidence type="ECO:0000256" key="1">
    <source>
        <dbReference type="ARBA" id="ARBA00004651"/>
    </source>
</evidence>
<dbReference type="RefSeq" id="WP_123401274.1">
    <property type="nucleotide sequence ID" value="NZ_RJVI01000002.1"/>
</dbReference>
<gene>
    <name evidence="7" type="ORF">EDC57_1520</name>
</gene>
<dbReference type="GO" id="GO:0005886">
    <property type="term" value="C:plasma membrane"/>
    <property type="evidence" value="ECO:0007669"/>
    <property type="project" value="UniProtKB-SubCell"/>
</dbReference>
<comment type="similarity">
    <text evidence="5">Belongs to the binding-protein-dependent transport system permease family.</text>
</comment>
<keyword evidence="4 5" id="KW-0472">Membrane</keyword>
<evidence type="ECO:0000256" key="3">
    <source>
        <dbReference type="ARBA" id="ARBA00022989"/>
    </source>
</evidence>
<name>A0A3N1Y3Y6_9GAMM</name>
<dbReference type="PROSITE" id="PS50928">
    <property type="entry name" value="ABC_TM1"/>
    <property type="match status" value="1"/>
</dbReference>
<feature type="transmembrane region" description="Helical" evidence="5">
    <location>
        <begin position="206"/>
        <end position="224"/>
    </location>
</feature>